<organism evidence="12 13">
    <name type="scientific">Dictyocaulus viviparus</name>
    <name type="common">Bovine lungworm</name>
    <dbReference type="NCBI Taxonomy" id="29172"/>
    <lineage>
        <taxon>Eukaryota</taxon>
        <taxon>Metazoa</taxon>
        <taxon>Ecdysozoa</taxon>
        <taxon>Nematoda</taxon>
        <taxon>Chromadorea</taxon>
        <taxon>Rhabditida</taxon>
        <taxon>Rhabditina</taxon>
        <taxon>Rhabditomorpha</taxon>
        <taxon>Strongyloidea</taxon>
        <taxon>Metastrongylidae</taxon>
        <taxon>Dictyocaulus</taxon>
    </lineage>
</organism>
<dbReference type="GO" id="GO:1990429">
    <property type="term" value="C:peroxisomal importomer complex"/>
    <property type="evidence" value="ECO:0007669"/>
    <property type="project" value="TreeGrafter"/>
</dbReference>
<dbReference type="GO" id="GO:0016560">
    <property type="term" value="P:protein import into peroxisome matrix, docking"/>
    <property type="evidence" value="ECO:0007669"/>
    <property type="project" value="UniProtKB-UniRule"/>
</dbReference>
<evidence type="ECO:0000313" key="13">
    <source>
        <dbReference type="Proteomes" id="UP000053766"/>
    </source>
</evidence>
<evidence type="ECO:0000256" key="5">
    <source>
        <dbReference type="ARBA" id="ARBA00023136"/>
    </source>
</evidence>
<dbReference type="InterPro" id="IPR006785">
    <property type="entry name" value="Pex14_N"/>
</dbReference>
<keyword evidence="3 10" id="KW-0653">Protein transport</keyword>
<evidence type="ECO:0000256" key="1">
    <source>
        <dbReference type="ARBA" id="ARBA00005443"/>
    </source>
</evidence>
<evidence type="ECO:0000256" key="3">
    <source>
        <dbReference type="ARBA" id="ARBA00022927"/>
    </source>
</evidence>
<evidence type="ECO:0000256" key="6">
    <source>
        <dbReference type="ARBA" id="ARBA00023140"/>
    </source>
</evidence>
<dbReference type="EMBL" id="KN716168">
    <property type="protein sequence ID" value="KJH52235.1"/>
    <property type="molecule type" value="Genomic_DNA"/>
</dbReference>
<dbReference type="InterPro" id="IPR036388">
    <property type="entry name" value="WH-like_DNA-bd_sf"/>
</dbReference>
<keyword evidence="6 10" id="KW-0576">Peroxisome</keyword>
<dbReference type="GO" id="GO:0005102">
    <property type="term" value="F:signaling receptor binding"/>
    <property type="evidence" value="ECO:0007669"/>
    <property type="project" value="TreeGrafter"/>
</dbReference>
<evidence type="ECO:0000256" key="10">
    <source>
        <dbReference type="RuleBase" id="RU367032"/>
    </source>
</evidence>
<dbReference type="Proteomes" id="UP000053766">
    <property type="component" value="Unassembled WGS sequence"/>
</dbReference>
<comment type="similarity">
    <text evidence="1 10">Belongs to the peroxin-14 family.</text>
</comment>
<comment type="subcellular location">
    <subcellularLocation>
        <location evidence="9 10">Peroxisome membrane</location>
    </subcellularLocation>
</comment>
<feature type="domain" description="Peroxisome membrane anchor protein Pex14p N-terminal" evidence="11">
    <location>
        <begin position="8"/>
        <end position="49"/>
    </location>
</feature>
<dbReference type="Gene3D" id="1.10.10.10">
    <property type="entry name" value="Winged helix-like DNA-binding domain superfamily/Winged helix DNA-binding domain"/>
    <property type="match status" value="1"/>
</dbReference>
<protein>
    <recommendedName>
        <fullName evidence="7 10">Peroxisomal membrane protein PEX14</fullName>
    </recommendedName>
    <alternativeName>
        <fullName evidence="8 10">Peroxin-14</fullName>
    </alternativeName>
</protein>
<evidence type="ECO:0000256" key="9">
    <source>
        <dbReference type="ARBA" id="ARBA00046271"/>
    </source>
</evidence>
<dbReference type="InterPro" id="IPR025655">
    <property type="entry name" value="PEX14"/>
</dbReference>
<evidence type="ECO:0000256" key="7">
    <source>
        <dbReference type="ARBA" id="ARBA00029502"/>
    </source>
</evidence>
<evidence type="ECO:0000256" key="8">
    <source>
        <dbReference type="ARBA" id="ARBA00029691"/>
    </source>
</evidence>
<keyword evidence="5 10" id="KW-0472">Membrane</keyword>
<dbReference type="OrthoDB" id="441517at2759"/>
<dbReference type="STRING" id="29172.A0A0D8Y692"/>
<evidence type="ECO:0000313" key="12">
    <source>
        <dbReference type="EMBL" id="KJH52235.1"/>
    </source>
</evidence>
<name>A0A0D8Y692_DICVI</name>
<reference evidence="12 13" key="1">
    <citation type="submission" date="2013-11" db="EMBL/GenBank/DDBJ databases">
        <title>Draft genome of the bovine lungworm Dictyocaulus viviparus.</title>
        <authorList>
            <person name="Mitreva M."/>
        </authorList>
    </citation>
    <scope>NUCLEOTIDE SEQUENCE [LARGE SCALE GENOMIC DNA]</scope>
    <source>
        <strain evidence="12 13">HannoverDv2000</strain>
    </source>
</reference>
<keyword evidence="4" id="KW-0811">Translocation</keyword>
<comment type="function">
    <text evidence="10">Component of the PEX13-PEX14 docking complex, a translocon channel that specifically mediates the import of peroxisomal cargo proteins bound to PEX5 receptor. The PEX13-PEX14 docking complex forms a large import pore which can be opened to a diameter of about 9 nm. Mechanistically, PEX5 receptor along with cargo proteins associates with the PEX14 subunit of the PEX13-PEX14 docking complex in the cytosol, leading to the insertion of the receptor into the organelle membrane with the concomitant translocation of the cargo into the peroxisome matrix.</text>
</comment>
<proteinExistence type="inferred from homology"/>
<reference evidence="13" key="2">
    <citation type="journal article" date="2016" name="Sci. Rep.">
        <title>Dictyocaulus viviparus genome, variome and transcriptome elucidate lungworm biology and support future intervention.</title>
        <authorList>
            <person name="McNulty S.N."/>
            <person name="Strube C."/>
            <person name="Rosa B.A."/>
            <person name="Martin J.C."/>
            <person name="Tyagi R."/>
            <person name="Choi Y.J."/>
            <person name="Wang Q."/>
            <person name="Hallsworth Pepin K."/>
            <person name="Zhang X."/>
            <person name="Ozersky P."/>
            <person name="Wilson R.K."/>
            <person name="Sternberg P.W."/>
            <person name="Gasser R.B."/>
            <person name="Mitreva M."/>
        </authorList>
    </citation>
    <scope>NUCLEOTIDE SEQUENCE [LARGE SCALE GENOMIC DNA]</scope>
    <source>
        <strain evidence="13">HannoverDv2000</strain>
    </source>
</reference>
<evidence type="ECO:0000256" key="4">
    <source>
        <dbReference type="ARBA" id="ARBA00023010"/>
    </source>
</evidence>
<keyword evidence="2 10" id="KW-0813">Transport</keyword>
<dbReference type="PANTHER" id="PTHR23058:SF0">
    <property type="entry name" value="PEROXISOMAL MEMBRANE PROTEIN PEX14"/>
    <property type="match status" value="1"/>
</dbReference>
<dbReference type="PANTHER" id="PTHR23058">
    <property type="entry name" value="PEROXISOMAL MEMBRANE PROTEIN PEX14"/>
    <property type="match status" value="1"/>
</dbReference>
<dbReference type="Pfam" id="PF04695">
    <property type="entry name" value="Pex14_N"/>
    <property type="match status" value="1"/>
</dbReference>
<gene>
    <name evidence="12" type="ORF">DICVIV_01563</name>
</gene>
<evidence type="ECO:0000259" key="11">
    <source>
        <dbReference type="Pfam" id="PF04695"/>
    </source>
</evidence>
<evidence type="ECO:0000256" key="2">
    <source>
        <dbReference type="ARBA" id="ARBA00022448"/>
    </source>
</evidence>
<keyword evidence="13" id="KW-1185">Reference proteome</keyword>
<sequence length="245" mass="27217">MEDYSSNRLEMVEAARKFMLTPKVRDSPPEEQKLFLLSKGLTEAEISEARSLVKQDTRVGAVNVVEHERREKANHRTNKLVSFAQSVSIFGCVSYVAYRFVRSFILPHFIDISDPATAEVRQLQVQVNELQNSIKFVLDSISQTTSMLINQQQEINRALLVVGKRDADISNVEAGISAIKSLLLSQNSFAPILVPTSRTAELPSWQQAEAPLFPIPNSGYSTPSASHIESKGECMDNEAAMSGNF</sequence>
<dbReference type="AlphaFoldDB" id="A0A0D8Y692"/>
<dbReference type="GO" id="GO:0005778">
    <property type="term" value="C:peroxisomal membrane"/>
    <property type="evidence" value="ECO:0007669"/>
    <property type="project" value="UniProtKB-SubCell"/>
</dbReference>
<accession>A0A0D8Y692</accession>